<feature type="region of interest" description="Disordered" evidence="1">
    <location>
        <begin position="1"/>
        <end position="40"/>
    </location>
</feature>
<dbReference type="AlphaFoldDB" id="A0AAV0MZD0"/>
<gene>
    <name evidence="3" type="ORF">LITE_LOCUS30945</name>
</gene>
<accession>A0AAV0MZD0</accession>
<keyword evidence="2" id="KW-0472">Membrane</keyword>
<evidence type="ECO:0000256" key="1">
    <source>
        <dbReference type="SAM" id="MobiDB-lite"/>
    </source>
</evidence>
<feature type="transmembrane region" description="Helical" evidence="2">
    <location>
        <begin position="72"/>
        <end position="97"/>
    </location>
</feature>
<organism evidence="3 4">
    <name type="scientific">Linum tenue</name>
    <dbReference type="NCBI Taxonomy" id="586396"/>
    <lineage>
        <taxon>Eukaryota</taxon>
        <taxon>Viridiplantae</taxon>
        <taxon>Streptophyta</taxon>
        <taxon>Embryophyta</taxon>
        <taxon>Tracheophyta</taxon>
        <taxon>Spermatophyta</taxon>
        <taxon>Magnoliopsida</taxon>
        <taxon>eudicotyledons</taxon>
        <taxon>Gunneridae</taxon>
        <taxon>Pentapetalae</taxon>
        <taxon>rosids</taxon>
        <taxon>fabids</taxon>
        <taxon>Malpighiales</taxon>
        <taxon>Linaceae</taxon>
        <taxon>Linum</taxon>
    </lineage>
</organism>
<protein>
    <submittedName>
        <fullName evidence="3">Uncharacterized protein</fullName>
    </submittedName>
</protein>
<keyword evidence="2" id="KW-1133">Transmembrane helix</keyword>
<proteinExistence type="predicted"/>
<keyword evidence="2" id="KW-0812">Transmembrane</keyword>
<comment type="caution">
    <text evidence="3">The sequence shown here is derived from an EMBL/GenBank/DDBJ whole genome shotgun (WGS) entry which is preliminary data.</text>
</comment>
<evidence type="ECO:0000313" key="3">
    <source>
        <dbReference type="EMBL" id="CAI0451664.1"/>
    </source>
</evidence>
<sequence>MLVIKHRRRRRRRKQRKSLTAGSSGSRSIRSSPAREECRTHPTHFTTADFLRAQDLPESEKGRGKKRGRLEVFGRSVVGTVGSSAFFCLSTTMTWRFEIIYLRSVAPRLSQPLIFLLLWPTFLVWPEDLSSIFF</sequence>
<evidence type="ECO:0000256" key="2">
    <source>
        <dbReference type="SAM" id="Phobius"/>
    </source>
</evidence>
<evidence type="ECO:0000313" key="4">
    <source>
        <dbReference type="Proteomes" id="UP001154282"/>
    </source>
</evidence>
<keyword evidence="4" id="KW-1185">Reference proteome</keyword>
<dbReference type="EMBL" id="CAMGYJ010000007">
    <property type="protein sequence ID" value="CAI0451664.1"/>
    <property type="molecule type" value="Genomic_DNA"/>
</dbReference>
<name>A0AAV0MZD0_9ROSI</name>
<dbReference type="Proteomes" id="UP001154282">
    <property type="component" value="Unassembled WGS sequence"/>
</dbReference>
<feature type="compositionally biased region" description="Low complexity" evidence="1">
    <location>
        <begin position="22"/>
        <end position="32"/>
    </location>
</feature>
<reference evidence="3" key="1">
    <citation type="submission" date="2022-08" db="EMBL/GenBank/DDBJ databases">
        <authorList>
            <person name="Gutierrez-Valencia J."/>
        </authorList>
    </citation>
    <scope>NUCLEOTIDE SEQUENCE</scope>
</reference>
<feature type="compositionally biased region" description="Basic residues" evidence="1">
    <location>
        <begin position="1"/>
        <end position="17"/>
    </location>
</feature>